<dbReference type="Pfam" id="PF13770">
    <property type="entry name" value="DUF4169"/>
    <property type="match status" value="1"/>
</dbReference>
<proteinExistence type="predicted"/>
<name>A0A512HAA4_9PROT</name>
<feature type="compositionally biased region" description="Basic and acidic residues" evidence="1">
    <location>
        <begin position="15"/>
        <end position="24"/>
    </location>
</feature>
<feature type="compositionally biased region" description="Pro residues" evidence="1">
    <location>
        <begin position="69"/>
        <end position="78"/>
    </location>
</feature>
<organism evidence="2 3">
    <name type="scientific">Pararhodospirillum oryzae</name>
    <dbReference type="NCBI Taxonomy" id="478448"/>
    <lineage>
        <taxon>Bacteria</taxon>
        <taxon>Pseudomonadati</taxon>
        <taxon>Pseudomonadota</taxon>
        <taxon>Alphaproteobacteria</taxon>
        <taxon>Rhodospirillales</taxon>
        <taxon>Rhodospirillaceae</taxon>
        <taxon>Pararhodospirillum</taxon>
    </lineage>
</organism>
<feature type="region of interest" description="Disordered" evidence="1">
    <location>
        <begin position="1"/>
        <end position="78"/>
    </location>
</feature>
<evidence type="ECO:0000313" key="3">
    <source>
        <dbReference type="Proteomes" id="UP000321567"/>
    </source>
</evidence>
<dbReference type="Proteomes" id="UP000321567">
    <property type="component" value="Unassembled WGS sequence"/>
</dbReference>
<reference evidence="2 3" key="1">
    <citation type="submission" date="2019-07" db="EMBL/GenBank/DDBJ databases">
        <title>Whole genome shotgun sequence of Rhodospirillum oryzae NBRC 107573.</title>
        <authorList>
            <person name="Hosoyama A."/>
            <person name="Uohara A."/>
            <person name="Ohji S."/>
            <person name="Ichikawa N."/>
        </authorList>
    </citation>
    <scope>NUCLEOTIDE SEQUENCE [LARGE SCALE GENOMIC DNA]</scope>
    <source>
        <strain evidence="2 3">NBRC 107573</strain>
    </source>
</reference>
<sequence length="78" mass="8613">MAEIINLRQARKARRREDKDREAALNRARFGQTGVEKKARAQEEARADRALDGHHRGQASGGGDTPDPLCDPPPAPRT</sequence>
<dbReference type="EMBL" id="BJZO01000074">
    <property type="protein sequence ID" value="GEO82372.1"/>
    <property type="molecule type" value="Genomic_DNA"/>
</dbReference>
<comment type="caution">
    <text evidence="2">The sequence shown here is derived from an EMBL/GenBank/DDBJ whole genome shotgun (WGS) entry which is preliminary data.</text>
</comment>
<evidence type="ECO:0000313" key="2">
    <source>
        <dbReference type="EMBL" id="GEO82372.1"/>
    </source>
</evidence>
<evidence type="ECO:0008006" key="4">
    <source>
        <dbReference type="Google" id="ProtNLM"/>
    </source>
</evidence>
<accession>A0A512HAA4</accession>
<evidence type="ECO:0000256" key="1">
    <source>
        <dbReference type="SAM" id="MobiDB-lite"/>
    </source>
</evidence>
<gene>
    <name evidence="2" type="ORF">ROR02_25030</name>
</gene>
<keyword evidence="3" id="KW-1185">Reference proteome</keyword>
<dbReference type="AlphaFoldDB" id="A0A512HAA4"/>
<dbReference type="InterPro" id="IPR025227">
    <property type="entry name" value="DUF4169"/>
</dbReference>
<dbReference type="RefSeq" id="WP_147164390.1">
    <property type="nucleotide sequence ID" value="NZ_BJZO01000074.1"/>
</dbReference>
<protein>
    <recommendedName>
        <fullName evidence="4">DUF4169 domain-containing protein</fullName>
    </recommendedName>
</protein>
<feature type="compositionally biased region" description="Basic and acidic residues" evidence="1">
    <location>
        <begin position="35"/>
        <end position="55"/>
    </location>
</feature>